<organism evidence="2 3">
    <name type="scientific">Amycolatopsis carbonis</name>
    <dbReference type="NCBI Taxonomy" id="715471"/>
    <lineage>
        <taxon>Bacteria</taxon>
        <taxon>Bacillati</taxon>
        <taxon>Actinomycetota</taxon>
        <taxon>Actinomycetes</taxon>
        <taxon>Pseudonocardiales</taxon>
        <taxon>Pseudonocardiaceae</taxon>
        <taxon>Amycolatopsis</taxon>
    </lineage>
</organism>
<accession>A0A9Y2ILU7</accession>
<dbReference type="GO" id="GO:0016787">
    <property type="term" value="F:hydrolase activity"/>
    <property type="evidence" value="ECO:0007669"/>
    <property type="project" value="UniProtKB-KW"/>
</dbReference>
<proteinExistence type="predicted"/>
<dbReference type="AlphaFoldDB" id="A0A9Y2ILU7"/>
<gene>
    <name evidence="2" type="ORF">QRX50_13740</name>
</gene>
<keyword evidence="3" id="KW-1185">Reference proteome</keyword>
<dbReference type="InterPro" id="IPR013830">
    <property type="entry name" value="SGNH_hydro"/>
</dbReference>
<dbReference type="PANTHER" id="PTHR43784:SF2">
    <property type="entry name" value="GDSL-LIKE LIPASE_ACYLHYDROLASE, PUTATIVE (AFU_ORTHOLOGUE AFUA_2G00820)-RELATED"/>
    <property type="match status" value="1"/>
</dbReference>
<evidence type="ECO:0000313" key="3">
    <source>
        <dbReference type="Proteomes" id="UP001236014"/>
    </source>
</evidence>
<name>A0A9Y2ILU7_9PSEU</name>
<dbReference type="EMBL" id="CP127294">
    <property type="protein sequence ID" value="WIX81739.1"/>
    <property type="molecule type" value="Genomic_DNA"/>
</dbReference>
<reference evidence="2 3" key="1">
    <citation type="submission" date="2023-06" db="EMBL/GenBank/DDBJ databases">
        <authorList>
            <person name="Oyuntsetseg B."/>
            <person name="Kim S.B."/>
        </authorList>
    </citation>
    <scope>NUCLEOTIDE SEQUENCE [LARGE SCALE GENOMIC DNA]</scope>
    <source>
        <strain evidence="2 3">2-15</strain>
    </source>
</reference>
<dbReference type="RefSeq" id="WP_285972322.1">
    <property type="nucleotide sequence ID" value="NZ_CP127294.1"/>
</dbReference>
<keyword evidence="2" id="KW-0378">Hydrolase</keyword>
<dbReference type="Pfam" id="PF13472">
    <property type="entry name" value="Lipase_GDSL_2"/>
    <property type="match status" value="1"/>
</dbReference>
<feature type="domain" description="SGNH hydrolase-type esterase" evidence="1">
    <location>
        <begin position="8"/>
        <end position="180"/>
    </location>
</feature>
<dbReference type="PANTHER" id="PTHR43784">
    <property type="entry name" value="GDSL-LIKE LIPASE/ACYLHYDROLASE, PUTATIVE (AFU_ORTHOLOGUE AFUA_2G00820)-RELATED"/>
    <property type="match status" value="1"/>
</dbReference>
<protein>
    <submittedName>
        <fullName evidence="2">SGNH/GDSL hydrolase family protein</fullName>
        <ecNumber evidence="2">3.1.-.-</ecNumber>
    </submittedName>
</protein>
<dbReference type="InterPro" id="IPR053140">
    <property type="entry name" value="GDSL_Rv0518-like"/>
</dbReference>
<dbReference type="CDD" id="cd01832">
    <property type="entry name" value="SGNH_hydrolase_like_1"/>
    <property type="match status" value="1"/>
</dbReference>
<sequence>MGFQKFVAVGDSCAEGLDDPYPDHSQYRGWADFVAGRLAQDEPDFRYANLAVRGRRLDQIIVQQLPAAERHEPDLIALFGGGNDVMSGGWNARTVARRVDAAIRRCTHIAPTVVTFTLSDIAHRMPFGARMHPRVTALNDAIREASVSYGAKLVDLWPDHAAHDSRYFGPDRLHLSEAGHLRVAGHVLDRLHVGHDDGWLQPLPGVPARPSLRADLQWFWQEVVPVAVTRLHNRLIGRSPGDGFFPKRPDLLPVAFSEAQL</sequence>
<dbReference type="Gene3D" id="3.40.50.1110">
    <property type="entry name" value="SGNH hydrolase"/>
    <property type="match status" value="1"/>
</dbReference>
<evidence type="ECO:0000313" key="2">
    <source>
        <dbReference type="EMBL" id="WIX81739.1"/>
    </source>
</evidence>
<evidence type="ECO:0000259" key="1">
    <source>
        <dbReference type="Pfam" id="PF13472"/>
    </source>
</evidence>
<dbReference type="KEGG" id="acab:QRX50_13740"/>
<dbReference type="InterPro" id="IPR036514">
    <property type="entry name" value="SGNH_hydro_sf"/>
</dbReference>
<dbReference type="EC" id="3.1.-.-" evidence="2"/>
<dbReference type="SUPFAM" id="SSF52266">
    <property type="entry name" value="SGNH hydrolase"/>
    <property type="match status" value="1"/>
</dbReference>
<dbReference type="Proteomes" id="UP001236014">
    <property type="component" value="Chromosome"/>
</dbReference>